<dbReference type="Pfam" id="PF00072">
    <property type="entry name" value="Response_reg"/>
    <property type="match status" value="1"/>
</dbReference>
<dbReference type="SUPFAM" id="SSF52172">
    <property type="entry name" value="CheY-like"/>
    <property type="match status" value="1"/>
</dbReference>
<dbReference type="STRING" id="1641875.XM53_15725"/>
<dbReference type="SMART" id="SM00448">
    <property type="entry name" value="REC"/>
    <property type="match status" value="1"/>
</dbReference>
<organism evidence="4 5">
    <name type="scientific">Roseovarius atlanticus</name>
    <dbReference type="NCBI Taxonomy" id="1641875"/>
    <lineage>
        <taxon>Bacteria</taxon>
        <taxon>Pseudomonadati</taxon>
        <taxon>Pseudomonadota</taxon>
        <taxon>Alphaproteobacteria</taxon>
        <taxon>Rhodobacterales</taxon>
        <taxon>Roseobacteraceae</taxon>
        <taxon>Roseovarius</taxon>
    </lineage>
</organism>
<evidence type="ECO:0000256" key="2">
    <source>
        <dbReference type="PROSITE-ProRule" id="PRU00169"/>
    </source>
</evidence>
<evidence type="ECO:0000256" key="1">
    <source>
        <dbReference type="ARBA" id="ARBA00022553"/>
    </source>
</evidence>
<dbReference type="PANTHER" id="PTHR44591">
    <property type="entry name" value="STRESS RESPONSE REGULATOR PROTEIN 1"/>
    <property type="match status" value="1"/>
</dbReference>
<feature type="domain" description="Response regulatory" evidence="3">
    <location>
        <begin position="23"/>
        <end position="135"/>
    </location>
</feature>
<dbReference type="GO" id="GO:0000160">
    <property type="term" value="P:phosphorelay signal transduction system"/>
    <property type="evidence" value="ECO:0007669"/>
    <property type="project" value="InterPro"/>
</dbReference>
<evidence type="ECO:0000313" key="5">
    <source>
        <dbReference type="Proteomes" id="UP000051295"/>
    </source>
</evidence>
<evidence type="ECO:0000259" key="3">
    <source>
        <dbReference type="PROSITE" id="PS50110"/>
    </source>
</evidence>
<protein>
    <recommendedName>
        <fullName evidence="3">Response regulatory domain-containing protein</fullName>
    </recommendedName>
</protein>
<keyword evidence="5" id="KW-1185">Reference proteome</keyword>
<dbReference type="AlphaFoldDB" id="A0A0T5NR27"/>
<reference evidence="4 5" key="1">
    <citation type="submission" date="2015-04" db="EMBL/GenBank/DDBJ databases">
        <title>The draft genome sequence of Roseovarius sp.R12b.</title>
        <authorList>
            <person name="Li G."/>
            <person name="Lai Q."/>
            <person name="Shao Z."/>
            <person name="Yan P."/>
        </authorList>
    </citation>
    <scope>NUCLEOTIDE SEQUENCE [LARGE SCALE GENOMIC DNA]</scope>
    <source>
        <strain evidence="4 5">R12B</strain>
    </source>
</reference>
<proteinExistence type="predicted"/>
<name>A0A0T5NR27_9RHOB</name>
<dbReference type="InterPro" id="IPR050595">
    <property type="entry name" value="Bact_response_regulator"/>
</dbReference>
<dbReference type="Proteomes" id="UP000051295">
    <property type="component" value="Unassembled WGS sequence"/>
</dbReference>
<accession>A0A0T5NR27</accession>
<dbReference type="EMBL" id="LAXJ01000019">
    <property type="protein sequence ID" value="KRS11403.1"/>
    <property type="molecule type" value="Genomic_DNA"/>
</dbReference>
<dbReference type="InterPro" id="IPR011006">
    <property type="entry name" value="CheY-like_superfamily"/>
</dbReference>
<dbReference type="PATRIC" id="fig|1641875.4.peg.956"/>
<dbReference type="InterPro" id="IPR001789">
    <property type="entry name" value="Sig_transdc_resp-reg_receiver"/>
</dbReference>
<evidence type="ECO:0000313" key="4">
    <source>
        <dbReference type="EMBL" id="KRS11403.1"/>
    </source>
</evidence>
<dbReference type="PROSITE" id="PS50110">
    <property type="entry name" value="RESPONSE_REGULATORY"/>
    <property type="match status" value="1"/>
</dbReference>
<comment type="caution">
    <text evidence="4">The sequence shown here is derived from an EMBL/GenBank/DDBJ whole genome shotgun (WGS) entry which is preliminary data.</text>
</comment>
<dbReference type="Gene3D" id="3.40.50.2300">
    <property type="match status" value="1"/>
</dbReference>
<feature type="modified residue" description="4-aspartylphosphate" evidence="2">
    <location>
        <position position="75"/>
    </location>
</feature>
<dbReference type="PANTHER" id="PTHR44591:SF3">
    <property type="entry name" value="RESPONSE REGULATORY DOMAIN-CONTAINING PROTEIN"/>
    <property type="match status" value="1"/>
</dbReference>
<gene>
    <name evidence="4" type="ORF">XM53_15725</name>
</gene>
<sequence>MGGAVPEPGEAASVLPGMGALRRVLVVEDDDFISADIACTLDESGFNVAGTAQSLGAAMRFVRDNTGQFDCALVDIDLGGESCQPLAASLDGLNVPYLLVTAHSEDVVRELGFRAPVIEKPFQAVQLSNRLSGLFVREPQEA</sequence>
<keyword evidence="1 2" id="KW-0597">Phosphoprotein</keyword>